<dbReference type="OrthoDB" id="3365519at2759"/>
<reference evidence="2 3" key="1">
    <citation type="journal article" date="2015" name="Sci. Rep.">
        <title>Chromosome-level genome map provides insights into diverse defense mechanisms in the medicinal fungus Ganoderma sinense.</title>
        <authorList>
            <person name="Zhu Y."/>
            <person name="Xu J."/>
            <person name="Sun C."/>
            <person name="Zhou S."/>
            <person name="Xu H."/>
            <person name="Nelson D.R."/>
            <person name="Qian J."/>
            <person name="Song J."/>
            <person name="Luo H."/>
            <person name="Xiang L."/>
            <person name="Li Y."/>
            <person name="Xu Z."/>
            <person name="Ji A."/>
            <person name="Wang L."/>
            <person name="Lu S."/>
            <person name="Hayward A."/>
            <person name="Sun W."/>
            <person name="Li X."/>
            <person name="Schwartz D.C."/>
            <person name="Wang Y."/>
            <person name="Chen S."/>
        </authorList>
    </citation>
    <scope>NUCLEOTIDE SEQUENCE [LARGE SCALE GENOMIC DNA]</scope>
    <source>
        <strain evidence="2 3">ZZ0214-1</strain>
    </source>
</reference>
<organism evidence="2 3">
    <name type="scientific">Ganoderma sinense ZZ0214-1</name>
    <dbReference type="NCBI Taxonomy" id="1077348"/>
    <lineage>
        <taxon>Eukaryota</taxon>
        <taxon>Fungi</taxon>
        <taxon>Dikarya</taxon>
        <taxon>Basidiomycota</taxon>
        <taxon>Agaricomycotina</taxon>
        <taxon>Agaricomycetes</taxon>
        <taxon>Polyporales</taxon>
        <taxon>Polyporaceae</taxon>
        <taxon>Ganoderma</taxon>
    </lineage>
</organism>
<feature type="compositionally biased region" description="Polar residues" evidence="1">
    <location>
        <begin position="270"/>
        <end position="280"/>
    </location>
</feature>
<feature type="compositionally biased region" description="Basic residues" evidence="1">
    <location>
        <begin position="791"/>
        <end position="805"/>
    </location>
</feature>
<feature type="compositionally biased region" description="Basic and acidic residues" evidence="1">
    <location>
        <begin position="598"/>
        <end position="607"/>
    </location>
</feature>
<feature type="compositionally biased region" description="Basic and acidic residues" evidence="1">
    <location>
        <begin position="26"/>
        <end position="38"/>
    </location>
</feature>
<evidence type="ECO:0000256" key="1">
    <source>
        <dbReference type="SAM" id="MobiDB-lite"/>
    </source>
</evidence>
<dbReference type="AlphaFoldDB" id="A0A2G8S108"/>
<evidence type="ECO:0000313" key="2">
    <source>
        <dbReference type="EMBL" id="PIL27456.1"/>
    </source>
</evidence>
<name>A0A2G8S108_9APHY</name>
<sequence length="1130" mass="123114">MIFAPGNKDEAKMGLIPLNPDKMEVLDASSHRPDERGFDFPLDALLTDGQKATDDVSAVPASVHPPQSPQTSKRRSIAIPVDSPPVLASASDPDPPPAALRKPTSNSNNRNLAPNPPPSAPPRKTSPVLVDLPAREAPVPVPPPKSGAKTTSRGIDPDHSLLSPESDTRYPLPRRSSTSQSSRSRGHKSSSHPSDESPSRSSPTHSSSGTQEPPNMLPVPTQRGPMQGRPLIFAAMAAAEAEAEINDPRAWMAIATADMQDLENERPVQTEHSNGSSQFVNGYPTPRSSSPRLPTASPDPKLESRSGAAMEGSMVEPSVKHWGKEQRNDPRHPSRSYPQNPPTLPGNARAPAETHSPRPHKLSKSKSRVSRMTDASQPVTPPHLHSHSYGHTPSTFGAKPPTPVEDAPPVRTREGPSKTVAKLTHASSHGAMSAPSAASLGSPFQMRNEKDPLHRRPTEASRSPPPRVISSESPVPTRPVKVLTERQMEKLSATKGLYTDAVNGAHSSQRRHEQSPPIKSPPARALPPTPHTPPDEPPILQTSNSGSTNGIPSRPATPPQSRHEDTTNTPEKEVESDLPRSPSSPEEYARARSRRRGKALEKDRPEGIENVTPAADPEPEEPKEPTFYPLENHIADATLFGQLLGYLSFGDWLALSSVSKVIRTTLYGNREHTERVLERYLRVVGYACWAFPESEPLALTLTDLNAYMHGVSVPPHQFSRHAETYLEMKGRREWDAVQSLAAACRAFTRVVLRLRAQAEAEARVVSAMARERARSPLRGWGGSTTSLSHVSHQHAHLTHKSHSRNSSRAPSPTSMFSHSHHGHPGHSRNGSFTGQVIHRSQSVAQLQGPGQGNGAGAFQSPLFRLRRAPLLQVCVPSPEGDWLSDASVLECEQELKRAGVLHLLRPGDVVWDTAVGDEGNVGRLVWDGSYLIDLDYTYSRAGDLPKYLPTLAFPPSYFHRVIRTMGSGNPICHINISPWGEEVAANLQLLQDRMKTETPQGGHHMVVRWVHRSSFTIRPSSSGKPLRISVPKGVGPGPSPGGAWLVDPGWFGTVVVEAEGTNEGLADLQERCRGAFPVRAMGADPSLNVSPERAVRMEERRSVFRILRERSRPGEIWIKTVTDKERLLPP</sequence>
<feature type="region of interest" description="Disordered" evidence="1">
    <location>
        <begin position="776"/>
        <end position="833"/>
    </location>
</feature>
<feature type="compositionally biased region" description="Pro residues" evidence="1">
    <location>
        <begin position="518"/>
        <end position="537"/>
    </location>
</feature>
<proteinExistence type="predicted"/>
<feature type="compositionally biased region" description="Low complexity" evidence="1">
    <location>
        <begin position="199"/>
        <end position="208"/>
    </location>
</feature>
<feature type="compositionally biased region" description="Polar residues" evidence="1">
    <location>
        <begin position="540"/>
        <end position="551"/>
    </location>
</feature>
<keyword evidence="3" id="KW-1185">Reference proteome</keyword>
<feature type="compositionally biased region" description="Low complexity" evidence="1">
    <location>
        <begin position="284"/>
        <end position="298"/>
    </location>
</feature>
<feature type="region of interest" description="Disordered" evidence="1">
    <location>
        <begin position="256"/>
        <end position="624"/>
    </location>
</feature>
<feature type="compositionally biased region" description="Basic and acidic residues" evidence="1">
    <location>
        <begin position="561"/>
        <end position="578"/>
    </location>
</feature>
<feature type="compositionally biased region" description="Low complexity" evidence="1">
    <location>
        <begin position="174"/>
        <end position="183"/>
    </location>
</feature>
<dbReference type="Proteomes" id="UP000230002">
    <property type="component" value="Unassembled WGS sequence"/>
</dbReference>
<comment type="caution">
    <text evidence="2">The sequence shown here is derived from an EMBL/GenBank/DDBJ whole genome shotgun (WGS) entry which is preliminary data.</text>
</comment>
<accession>A0A2G8S108</accession>
<evidence type="ECO:0000313" key="3">
    <source>
        <dbReference type="Proteomes" id="UP000230002"/>
    </source>
</evidence>
<dbReference type="EMBL" id="AYKW01000034">
    <property type="protein sequence ID" value="PIL27456.1"/>
    <property type="molecule type" value="Genomic_DNA"/>
</dbReference>
<feature type="compositionally biased region" description="Low complexity" evidence="1">
    <location>
        <begin position="104"/>
        <end position="113"/>
    </location>
</feature>
<dbReference type="STRING" id="1077348.A0A2G8S108"/>
<feature type="compositionally biased region" description="Basic and acidic residues" evidence="1">
    <location>
        <begin position="447"/>
        <end position="459"/>
    </location>
</feature>
<feature type="compositionally biased region" description="Basic and acidic residues" evidence="1">
    <location>
        <begin position="318"/>
        <end position="332"/>
    </location>
</feature>
<feature type="region of interest" description="Disordered" evidence="1">
    <location>
        <begin position="26"/>
        <end position="231"/>
    </location>
</feature>
<gene>
    <name evidence="2" type="ORF">GSI_10605</name>
</gene>
<protein>
    <submittedName>
        <fullName evidence="2">Uncharacterized protein</fullName>
    </submittedName>
</protein>
<feature type="compositionally biased region" description="Basic residues" evidence="1">
    <location>
        <begin position="357"/>
        <end position="369"/>
    </location>
</feature>